<evidence type="ECO:0000259" key="3">
    <source>
        <dbReference type="Pfam" id="PF00326"/>
    </source>
</evidence>
<name>A0A7M2X4T8_9BACT</name>
<dbReference type="Gene3D" id="3.40.50.1820">
    <property type="entry name" value="alpha/beta hydrolase"/>
    <property type="match status" value="1"/>
</dbReference>
<evidence type="ECO:0000256" key="1">
    <source>
        <dbReference type="ARBA" id="ARBA00022801"/>
    </source>
</evidence>
<dbReference type="InterPro" id="IPR029058">
    <property type="entry name" value="AB_hydrolase_fold"/>
</dbReference>
<evidence type="ECO:0000313" key="5">
    <source>
        <dbReference type="Proteomes" id="UP000593765"/>
    </source>
</evidence>
<organism evidence="4 5">
    <name type="scientific">Humisphaera borealis</name>
    <dbReference type="NCBI Taxonomy" id="2807512"/>
    <lineage>
        <taxon>Bacteria</taxon>
        <taxon>Pseudomonadati</taxon>
        <taxon>Planctomycetota</taxon>
        <taxon>Phycisphaerae</taxon>
        <taxon>Tepidisphaerales</taxon>
        <taxon>Tepidisphaeraceae</taxon>
        <taxon>Humisphaera</taxon>
    </lineage>
</organism>
<dbReference type="GO" id="GO:0006508">
    <property type="term" value="P:proteolysis"/>
    <property type="evidence" value="ECO:0007669"/>
    <property type="project" value="InterPro"/>
</dbReference>
<evidence type="ECO:0000256" key="2">
    <source>
        <dbReference type="SAM" id="SignalP"/>
    </source>
</evidence>
<proteinExistence type="predicted"/>
<dbReference type="AlphaFoldDB" id="A0A7M2X4T8"/>
<dbReference type="PANTHER" id="PTHR22946:SF9">
    <property type="entry name" value="POLYKETIDE TRANSFERASE AF380"/>
    <property type="match status" value="1"/>
</dbReference>
<accession>A0A7M2X4T8</accession>
<dbReference type="EMBL" id="CP063458">
    <property type="protein sequence ID" value="QOV91790.1"/>
    <property type="molecule type" value="Genomic_DNA"/>
</dbReference>
<feature type="signal peptide" evidence="2">
    <location>
        <begin position="1"/>
        <end position="22"/>
    </location>
</feature>
<dbReference type="InterPro" id="IPR050261">
    <property type="entry name" value="FrsA_esterase"/>
</dbReference>
<keyword evidence="2" id="KW-0732">Signal</keyword>
<gene>
    <name evidence="4" type="ORF">IPV69_10720</name>
</gene>
<dbReference type="GO" id="GO:0008236">
    <property type="term" value="F:serine-type peptidase activity"/>
    <property type="evidence" value="ECO:0007669"/>
    <property type="project" value="InterPro"/>
</dbReference>
<feature type="chain" id="PRO_5034900027" evidence="2">
    <location>
        <begin position="23"/>
        <end position="369"/>
    </location>
</feature>
<keyword evidence="5" id="KW-1185">Reference proteome</keyword>
<sequence>MRNALTAVCLLAINLCGLPAFGQVAGGGDRFGADALLAGRGEADGAVRSAADWPRRRDRLLEAMQRVMGPLPAPSAAPLDVKVLAEERGRTFVRQTIEYTAEVDPRSGRAERVPAYLYLPIDLKAGEKRPAVLALHPTSKLGKAEIAGAGKPNRQYGLELAERGYVVICPDYPSFGDYAKDFAASPHASGTMQGIVNHRRAVDLLISLSQVDGERIGAIGHSLGGHNALFIAAFDSRIKAAVTSCGWNLFPDYYKGDLTGWSSDRYMPRIKSEFGRSPDRMPFDFHEVIATIAPRAVLSISPTQDANFAAEGVRKAVPSVAAVYALLGAERAFEVEYPECAHDFPPAMRDRAYRFLDVALRVQTDGRGR</sequence>
<feature type="domain" description="Peptidase S9 prolyl oligopeptidase catalytic" evidence="3">
    <location>
        <begin position="160"/>
        <end position="257"/>
    </location>
</feature>
<dbReference type="Pfam" id="PF00326">
    <property type="entry name" value="Peptidase_S9"/>
    <property type="match status" value="1"/>
</dbReference>
<dbReference type="GO" id="GO:0052689">
    <property type="term" value="F:carboxylic ester hydrolase activity"/>
    <property type="evidence" value="ECO:0007669"/>
    <property type="project" value="UniProtKB-ARBA"/>
</dbReference>
<keyword evidence="1 4" id="KW-0378">Hydrolase</keyword>
<dbReference type="InterPro" id="IPR001375">
    <property type="entry name" value="Peptidase_S9_cat"/>
</dbReference>
<dbReference type="SUPFAM" id="SSF53474">
    <property type="entry name" value="alpha/beta-Hydrolases"/>
    <property type="match status" value="1"/>
</dbReference>
<protein>
    <submittedName>
        <fullName evidence="4">Alpha/beta fold hydrolase</fullName>
    </submittedName>
</protein>
<dbReference type="RefSeq" id="WP_206295104.1">
    <property type="nucleotide sequence ID" value="NZ_CP063458.1"/>
</dbReference>
<dbReference type="Proteomes" id="UP000593765">
    <property type="component" value="Chromosome"/>
</dbReference>
<dbReference type="KEGG" id="hbs:IPV69_10720"/>
<reference evidence="4 5" key="1">
    <citation type="submission" date="2020-10" db="EMBL/GenBank/DDBJ databases">
        <title>Wide distribution of Phycisphaera-like planctomycetes from WD2101 soil group in peatlands and genome analysis of the first cultivated representative.</title>
        <authorList>
            <person name="Dedysh S.N."/>
            <person name="Beletsky A.V."/>
            <person name="Ivanova A."/>
            <person name="Kulichevskaya I.S."/>
            <person name="Suzina N.E."/>
            <person name="Philippov D.A."/>
            <person name="Rakitin A.L."/>
            <person name="Mardanov A.V."/>
            <person name="Ravin N.V."/>
        </authorList>
    </citation>
    <scope>NUCLEOTIDE SEQUENCE [LARGE SCALE GENOMIC DNA]</scope>
    <source>
        <strain evidence="4 5">M1803</strain>
    </source>
</reference>
<dbReference type="PANTHER" id="PTHR22946">
    <property type="entry name" value="DIENELACTONE HYDROLASE DOMAIN-CONTAINING PROTEIN-RELATED"/>
    <property type="match status" value="1"/>
</dbReference>
<evidence type="ECO:0000313" key="4">
    <source>
        <dbReference type="EMBL" id="QOV91790.1"/>
    </source>
</evidence>